<sequence>MELPGVLELLAVDTGEITAAQARDALAPYEREVDDRTARFECS</sequence>
<keyword evidence="2" id="KW-1185">Reference proteome</keyword>
<evidence type="ECO:0000313" key="1">
    <source>
        <dbReference type="EMBL" id="WSB05988.1"/>
    </source>
</evidence>
<proteinExistence type="predicted"/>
<dbReference type="RefSeq" id="WP_326707363.1">
    <property type="nucleotide sequence ID" value="NZ_CP108861.1"/>
</dbReference>
<dbReference type="EMBL" id="CP109083">
    <property type="protein sequence ID" value="WSB05988.1"/>
    <property type="molecule type" value="Genomic_DNA"/>
</dbReference>
<reference evidence="1 2" key="1">
    <citation type="submission" date="2022-10" db="EMBL/GenBank/DDBJ databases">
        <title>The complete genomes of actinobacterial strains from the NBC collection.</title>
        <authorList>
            <person name="Joergensen T.S."/>
            <person name="Alvarez Arevalo M."/>
            <person name="Sterndorff E.B."/>
            <person name="Faurdal D."/>
            <person name="Vuksanovic O."/>
            <person name="Mourched A.-S."/>
            <person name="Charusanti P."/>
            <person name="Shaw S."/>
            <person name="Blin K."/>
            <person name="Weber T."/>
        </authorList>
    </citation>
    <scope>NUCLEOTIDE SEQUENCE [LARGE SCALE GENOMIC DNA]</scope>
    <source>
        <strain evidence="1 2">NBC 01792</strain>
    </source>
</reference>
<dbReference type="Proteomes" id="UP001356428">
    <property type="component" value="Chromosome"/>
</dbReference>
<gene>
    <name evidence="1" type="ORF">OG849_01385</name>
</gene>
<protein>
    <recommendedName>
        <fullName evidence="3">FXSXX-COOH protein</fullName>
    </recommendedName>
</protein>
<organism evidence="1 2">
    <name type="scientific">Streptomyces cyaneofuscatus</name>
    <dbReference type="NCBI Taxonomy" id="66883"/>
    <lineage>
        <taxon>Bacteria</taxon>
        <taxon>Bacillati</taxon>
        <taxon>Actinomycetota</taxon>
        <taxon>Actinomycetes</taxon>
        <taxon>Kitasatosporales</taxon>
        <taxon>Streptomycetaceae</taxon>
        <taxon>Streptomyces</taxon>
    </lineage>
</organism>
<evidence type="ECO:0008006" key="3">
    <source>
        <dbReference type="Google" id="ProtNLM"/>
    </source>
</evidence>
<name>A0ABZ1EPG8_9ACTN</name>
<evidence type="ECO:0000313" key="2">
    <source>
        <dbReference type="Proteomes" id="UP001356428"/>
    </source>
</evidence>
<accession>A0ABZ1EPG8</accession>